<dbReference type="eggNOG" id="COG0053">
    <property type="taxonomic scope" value="Bacteria"/>
</dbReference>
<organism evidence="10 11">
    <name type="scientific">Belliella baltica (strain DSM 15883 / CIP 108006 / LMG 21964 / BA134)</name>
    <dbReference type="NCBI Taxonomy" id="866536"/>
    <lineage>
        <taxon>Bacteria</taxon>
        <taxon>Pseudomonadati</taxon>
        <taxon>Bacteroidota</taxon>
        <taxon>Cytophagia</taxon>
        <taxon>Cytophagales</taxon>
        <taxon>Cyclobacteriaceae</taxon>
        <taxon>Belliella</taxon>
    </lineage>
</organism>
<evidence type="ECO:0000256" key="4">
    <source>
        <dbReference type="ARBA" id="ARBA00022692"/>
    </source>
</evidence>
<comment type="subcellular location">
    <subcellularLocation>
        <location evidence="1">Membrane</location>
        <topology evidence="1">Multi-pass membrane protein</topology>
    </subcellularLocation>
</comment>
<protein>
    <submittedName>
        <fullName evidence="10">Cation diffusion facilitator family transporter</fullName>
    </submittedName>
</protein>
<evidence type="ECO:0000256" key="2">
    <source>
        <dbReference type="ARBA" id="ARBA00008114"/>
    </source>
</evidence>
<dbReference type="InterPro" id="IPR058533">
    <property type="entry name" value="Cation_efflux_TM"/>
</dbReference>
<dbReference type="PATRIC" id="fig|866536.3.peg.2483"/>
<feature type="transmembrane region" description="Helical" evidence="7">
    <location>
        <begin position="150"/>
        <end position="169"/>
    </location>
</feature>
<evidence type="ECO:0000256" key="7">
    <source>
        <dbReference type="SAM" id="Phobius"/>
    </source>
</evidence>
<dbReference type="KEGG" id="bbd:Belba_2410"/>
<evidence type="ECO:0000256" key="5">
    <source>
        <dbReference type="ARBA" id="ARBA00022989"/>
    </source>
</evidence>
<feature type="domain" description="Cation efflux protein cytoplasmic" evidence="9">
    <location>
        <begin position="226"/>
        <end position="286"/>
    </location>
</feature>
<dbReference type="Gene3D" id="3.30.70.1350">
    <property type="entry name" value="Cation efflux protein, cytoplasmic domain"/>
    <property type="match status" value="1"/>
</dbReference>
<keyword evidence="11" id="KW-1185">Reference proteome</keyword>
<dbReference type="InterPro" id="IPR036837">
    <property type="entry name" value="Cation_efflux_CTD_sf"/>
</dbReference>
<proteinExistence type="inferred from homology"/>
<dbReference type="GO" id="GO:0015093">
    <property type="term" value="F:ferrous iron transmembrane transporter activity"/>
    <property type="evidence" value="ECO:0007669"/>
    <property type="project" value="TreeGrafter"/>
</dbReference>
<dbReference type="PANTHER" id="PTHR43840:SF15">
    <property type="entry name" value="MITOCHONDRIAL METAL TRANSPORTER 1-RELATED"/>
    <property type="match status" value="1"/>
</dbReference>
<evidence type="ECO:0000256" key="3">
    <source>
        <dbReference type="ARBA" id="ARBA00022448"/>
    </source>
</evidence>
<dbReference type="Pfam" id="PF16916">
    <property type="entry name" value="ZT_dimer"/>
    <property type="match status" value="1"/>
</dbReference>
<comment type="similarity">
    <text evidence="2">Belongs to the cation diffusion facilitator (CDF) transporter (TC 2.A.4) family.</text>
</comment>
<dbReference type="GO" id="GO:0005886">
    <property type="term" value="C:plasma membrane"/>
    <property type="evidence" value="ECO:0007669"/>
    <property type="project" value="TreeGrafter"/>
</dbReference>
<evidence type="ECO:0000256" key="1">
    <source>
        <dbReference type="ARBA" id="ARBA00004141"/>
    </source>
</evidence>
<keyword evidence="3" id="KW-0813">Transport</keyword>
<dbReference type="InterPro" id="IPR050291">
    <property type="entry name" value="CDF_Transporter"/>
</dbReference>
<accession>I3Z6V1</accession>
<dbReference type="Proteomes" id="UP000006050">
    <property type="component" value="Chromosome"/>
</dbReference>
<keyword evidence="6 7" id="KW-0472">Membrane</keyword>
<dbReference type="Pfam" id="PF01545">
    <property type="entry name" value="Cation_efflux"/>
    <property type="match status" value="1"/>
</dbReference>
<gene>
    <name evidence="10" type="ordered locus">Belba_2410</name>
</gene>
<dbReference type="GO" id="GO:0015341">
    <property type="term" value="F:zinc efflux antiporter activity"/>
    <property type="evidence" value="ECO:0007669"/>
    <property type="project" value="TreeGrafter"/>
</dbReference>
<dbReference type="InterPro" id="IPR027470">
    <property type="entry name" value="Cation_efflux_CTD"/>
</dbReference>
<dbReference type="PANTHER" id="PTHR43840">
    <property type="entry name" value="MITOCHONDRIAL METAL TRANSPORTER 1-RELATED"/>
    <property type="match status" value="1"/>
</dbReference>
<dbReference type="RefSeq" id="WP_014772927.1">
    <property type="nucleotide sequence ID" value="NC_018010.1"/>
</dbReference>
<feature type="domain" description="Cation efflux protein transmembrane" evidence="8">
    <location>
        <begin position="9"/>
        <end position="203"/>
    </location>
</feature>
<dbReference type="EMBL" id="CP003281">
    <property type="protein sequence ID" value="AFL84969.1"/>
    <property type="molecule type" value="Genomic_DNA"/>
</dbReference>
<evidence type="ECO:0000313" key="10">
    <source>
        <dbReference type="EMBL" id="AFL84969.1"/>
    </source>
</evidence>
<evidence type="ECO:0000259" key="9">
    <source>
        <dbReference type="Pfam" id="PF16916"/>
    </source>
</evidence>
<dbReference type="Gene3D" id="1.20.1510.10">
    <property type="entry name" value="Cation efflux protein transmembrane domain"/>
    <property type="match status" value="1"/>
</dbReference>
<dbReference type="NCBIfam" id="TIGR01297">
    <property type="entry name" value="CDF"/>
    <property type="match status" value="1"/>
</dbReference>
<feature type="transmembrane region" description="Helical" evidence="7">
    <location>
        <begin position="109"/>
        <end position="129"/>
    </location>
</feature>
<keyword evidence="4 7" id="KW-0812">Transmembrane</keyword>
<feature type="transmembrane region" description="Helical" evidence="7">
    <location>
        <begin position="81"/>
        <end position="103"/>
    </location>
</feature>
<feature type="transmembrane region" description="Helical" evidence="7">
    <location>
        <begin position="12"/>
        <end position="30"/>
    </location>
</feature>
<feature type="transmembrane region" description="Helical" evidence="7">
    <location>
        <begin position="175"/>
        <end position="195"/>
    </location>
</feature>
<evidence type="ECO:0000313" key="11">
    <source>
        <dbReference type="Proteomes" id="UP000006050"/>
    </source>
</evidence>
<evidence type="ECO:0000259" key="8">
    <source>
        <dbReference type="Pfam" id="PF01545"/>
    </source>
</evidence>
<dbReference type="AlphaFoldDB" id="I3Z6V1"/>
<name>I3Z6V1_BELBD</name>
<dbReference type="SUPFAM" id="SSF161111">
    <property type="entry name" value="Cation efflux protein transmembrane domain-like"/>
    <property type="match status" value="1"/>
</dbReference>
<dbReference type="OrthoDB" id="9806522at2"/>
<keyword evidence="5 7" id="KW-1133">Transmembrane helix</keyword>
<dbReference type="GO" id="GO:0015086">
    <property type="term" value="F:cadmium ion transmembrane transporter activity"/>
    <property type="evidence" value="ECO:0007669"/>
    <property type="project" value="TreeGrafter"/>
</dbReference>
<evidence type="ECO:0000256" key="6">
    <source>
        <dbReference type="ARBA" id="ARBA00023136"/>
    </source>
</evidence>
<dbReference type="GO" id="GO:0006882">
    <property type="term" value="P:intracellular zinc ion homeostasis"/>
    <property type="evidence" value="ECO:0007669"/>
    <property type="project" value="TreeGrafter"/>
</dbReference>
<dbReference type="SUPFAM" id="SSF160240">
    <property type="entry name" value="Cation efflux protein cytoplasmic domain-like"/>
    <property type="match status" value="1"/>
</dbReference>
<dbReference type="InterPro" id="IPR002524">
    <property type="entry name" value="Cation_efflux"/>
</dbReference>
<reference evidence="11" key="1">
    <citation type="submission" date="2012-06" db="EMBL/GenBank/DDBJ databases">
        <title>The complete genome of Belliella baltica DSM 15883.</title>
        <authorList>
            <person name="Lucas S."/>
            <person name="Copeland A."/>
            <person name="Lapidus A."/>
            <person name="Goodwin L."/>
            <person name="Pitluck S."/>
            <person name="Peters L."/>
            <person name="Mikhailova N."/>
            <person name="Davenport K."/>
            <person name="Kyrpides N."/>
            <person name="Mavromatis K."/>
            <person name="Pagani I."/>
            <person name="Ivanova N."/>
            <person name="Ovchinnikova G."/>
            <person name="Zeytun A."/>
            <person name="Detter J.C."/>
            <person name="Han C."/>
            <person name="Land M."/>
            <person name="Hauser L."/>
            <person name="Markowitz V."/>
            <person name="Cheng J.-F."/>
            <person name="Hugenholtz P."/>
            <person name="Woyke T."/>
            <person name="Wu D."/>
            <person name="Tindall B."/>
            <person name="Pomrenke H."/>
            <person name="Brambilla E."/>
            <person name="Klenk H.-P."/>
            <person name="Eisen J.A."/>
        </authorList>
    </citation>
    <scope>NUCLEOTIDE SEQUENCE [LARGE SCALE GENOMIC DNA]</scope>
    <source>
        <strain evidence="11">DSM 15883 / CIP 108006 / LMG 21964 / BA134</strain>
    </source>
</reference>
<dbReference type="InterPro" id="IPR027469">
    <property type="entry name" value="Cation_efflux_TMD_sf"/>
</dbReference>
<dbReference type="STRING" id="866536.Belba_2410"/>
<sequence>MNNNKAKWIKISFVISIILLLIKFYSYYLTNATSILTDALESIVNVVAASFASYSIYLSSQPKDDNHPYGHGKIEFFSAGIEGALIMVAGFFIIYQAVYNFFIPHELNMLLEGMALIGFTGLVNGILGLKLKSEGRKLNSLTLEASGKHLLTDTITSFVLILGVAIIYFTDLIVLDSILSILFSSYIIYSGYLLVRKSVAGLMDETNPEALKETVEILNKERKDCWIDIHNMRVQQYGGDRHIDLHLTLPYYYELQQVHDEVEIVEEALENRFDGAIEVFVHADPCIPEKCCHYCQLKTCQVRKFSQKSKILWKASNMTKNQKHYHDLADNL</sequence>
<dbReference type="HOGENOM" id="CLU_013430_3_0_10"/>
<feature type="transmembrane region" description="Helical" evidence="7">
    <location>
        <begin position="42"/>
        <end position="60"/>
    </location>
</feature>